<dbReference type="PANTHER" id="PTHR45138">
    <property type="entry name" value="REGULATORY COMPONENTS OF SENSORY TRANSDUCTION SYSTEM"/>
    <property type="match status" value="1"/>
</dbReference>
<dbReference type="EMBL" id="QURL01000002">
    <property type="protein sequence ID" value="RFC65175.1"/>
    <property type="molecule type" value="Genomic_DNA"/>
</dbReference>
<evidence type="ECO:0000313" key="6">
    <source>
        <dbReference type="EMBL" id="RFC65175.1"/>
    </source>
</evidence>
<dbReference type="CDD" id="cd01949">
    <property type="entry name" value="GGDEF"/>
    <property type="match status" value="1"/>
</dbReference>
<keyword evidence="4" id="KW-1133">Transmembrane helix</keyword>
<evidence type="ECO:0000256" key="4">
    <source>
        <dbReference type="SAM" id="Phobius"/>
    </source>
</evidence>
<sequence length="398" mass="43413">MLEVLLRQEGESDPEIRDISLKTLIDSPALSLMALAWTQLSWLYVFWVTGWVWISVFVILYCGLWAVRWPLVRGTASLSGREGAYSDVRLVSANVAMIAVDAAQIFVFALVPDEHASILAIFLTLGFSSYVVSFFPAFPILAMLKIVLLNGALAIGLAVGSSDLMRPIAVLVLVGVWVFWLMIQRTHLILLGAIRNQQTHRRLALLDPLTKLPNRTALWDALDQHMRAMEENAGTASMAILCLDLDGFKQVNDRFGHSAGDWVLVHVANILSLRLTEGGIVCRIGGDEYVVLLPNADEARVHDFSQFVIGAVARPLDIGRSAPVRIGVSIGAFVARDCSLSAQAMLEQADLALYAAKKNGRGQLHVSEPPDRRSTAAAHGEATDEGRSSARLGRQPAV</sequence>
<organism evidence="6 7">
    <name type="scientific">Fulvimarina endophytica</name>
    <dbReference type="NCBI Taxonomy" id="2293836"/>
    <lineage>
        <taxon>Bacteria</taxon>
        <taxon>Pseudomonadati</taxon>
        <taxon>Pseudomonadota</taxon>
        <taxon>Alphaproteobacteria</taxon>
        <taxon>Hyphomicrobiales</taxon>
        <taxon>Aurantimonadaceae</taxon>
        <taxon>Fulvimarina</taxon>
    </lineage>
</organism>
<accession>A0A371X7F6</accession>
<dbReference type="InterPro" id="IPR050469">
    <property type="entry name" value="Diguanylate_Cyclase"/>
</dbReference>
<keyword evidence="4" id="KW-0472">Membrane</keyword>
<gene>
    <name evidence="6" type="ORF">DYI37_04825</name>
</gene>
<dbReference type="PROSITE" id="PS50887">
    <property type="entry name" value="GGDEF"/>
    <property type="match status" value="1"/>
</dbReference>
<protein>
    <recommendedName>
        <fullName evidence="1">diguanylate cyclase</fullName>
        <ecNumber evidence="1">2.7.7.65</ecNumber>
    </recommendedName>
</protein>
<feature type="transmembrane region" description="Helical" evidence="4">
    <location>
        <begin position="116"/>
        <end position="135"/>
    </location>
</feature>
<keyword evidence="7" id="KW-1185">Reference proteome</keyword>
<dbReference type="AlphaFoldDB" id="A0A371X7F6"/>
<dbReference type="Proteomes" id="UP000264310">
    <property type="component" value="Unassembled WGS sequence"/>
</dbReference>
<feature type="region of interest" description="Disordered" evidence="3">
    <location>
        <begin position="362"/>
        <end position="398"/>
    </location>
</feature>
<evidence type="ECO:0000256" key="2">
    <source>
        <dbReference type="ARBA" id="ARBA00034247"/>
    </source>
</evidence>
<dbReference type="SUPFAM" id="SSF55073">
    <property type="entry name" value="Nucleotide cyclase"/>
    <property type="match status" value="1"/>
</dbReference>
<feature type="transmembrane region" description="Helical" evidence="4">
    <location>
        <begin position="88"/>
        <end position="110"/>
    </location>
</feature>
<feature type="transmembrane region" description="Helical" evidence="4">
    <location>
        <begin position="168"/>
        <end position="194"/>
    </location>
</feature>
<dbReference type="InterPro" id="IPR000160">
    <property type="entry name" value="GGDEF_dom"/>
</dbReference>
<dbReference type="Pfam" id="PF00990">
    <property type="entry name" value="GGDEF"/>
    <property type="match status" value="1"/>
</dbReference>
<dbReference type="EC" id="2.7.7.65" evidence="1"/>
<proteinExistence type="predicted"/>
<reference evidence="6 7" key="1">
    <citation type="submission" date="2018-08" db="EMBL/GenBank/DDBJ databases">
        <title>Fulvimarina sp. 85, whole genome shotgun sequence.</title>
        <authorList>
            <person name="Tuo L."/>
        </authorList>
    </citation>
    <scope>NUCLEOTIDE SEQUENCE [LARGE SCALE GENOMIC DNA]</scope>
    <source>
        <strain evidence="6 7">85</strain>
    </source>
</reference>
<feature type="transmembrane region" description="Helical" evidence="4">
    <location>
        <begin position="142"/>
        <end position="162"/>
    </location>
</feature>
<feature type="transmembrane region" description="Helical" evidence="4">
    <location>
        <begin position="42"/>
        <end position="67"/>
    </location>
</feature>
<dbReference type="PANTHER" id="PTHR45138:SF9">
    <property type="entry name" value="DIGUANYLATE CYCLASE DGCM-RELATED"/>
    <property type="match status" value="1"/>
</dbReference>
<evidence type="ECO:0000313" key="7">
    <source>
        <dbReference type="Proteomes" id="UP000264310"/>
    </source>
</evidence>
<feature type="domain" description="GGDEF" evidence="5">
    <location>
        <begin position="236"/>
        <end position="369"/>
    </location>
</feature>
<name>A0A371X7F6_9HYPH</name>
<comment type="caution">
    <text evidence="6">The sequence shown here is derived from an EMBL/GenBank/DDBJ whole genome shotgun (WGS) entry which is preliminary data.</text>
</comment>
<dbReference type="GO" id="GO:0052621">
    <property type="term" value="F:diguanylate cyclase activity"/>
    <property type="evidence" value="ECO:0007669"/>
    <property type="project" value="UniProtKB-EC"/>
</dbReference>
<dbReference type="InterPro" id="IPR029787">
    <property type="entry name" value="Nucleotide_cyclase"/>
</dbReference>
<dbReference type="SMART" id="SM00267">
    <property type="entry name" value="GGDEF"/>
    <property type="match status" value="1"/>
</dbReference>
<dbReference type="InterPro" id="IPR043128">
    <property type="entry name" value="Rev_trsase/Diguanyl_cyclase"/>
</dbReference>
<dbReference type="Gene3D" id="3.30.70.270">
    <property type="match status" value="1"/>
</dbReference>
<dbReference type="NCBIfam" id="TIGR00254">
    <property type="entry name" value="GGDEF"/>
    <property type="match status" value="1"/>
</dbReference>
<keyword evidence="4" id="KW-0812">Transmembrane</keyword>
<comment type="catalytic activity">
    <reaction evidence="2">
        <text>2 GTP = 3',3'-c-di-GMP + 2 diphosphate</text>
        <dbReference type="Rhea" id="RHEA:24898"/>
        <dbReference type="ChEBI" id="CHEBI:33019"/>
        <dbReference type="ChEBI" id="CHEBI:37565"/>
        <dbReference type="ChEBI" id="CHEBI:58805"/>
        <dbReference type="EC" id="2.7.7.65"/>
    </reaction>
</comment>
<evidence type="ECO:0000256" key="1">
    <source>
        <dbReference type="ARBA" id="ARBA00012528"/>
    </source>
</evidence>
<evidence type="ECO:0000259" key="5">
    <source>
        <dbReference type="PROSITE" id="PS50887"/>
    </source>
</evidence>
<evidence type="ECO:0000256" key="3">
    <source>
        <dbReference type="SAM" id="MobiDB-lite"/>
    </source>
</evidence>